<protein>
    <submittedName>
        <fullName evidence="1">Uncharacterized protein</fullName>
    </submittedName>
</protein>
<proteinExistence type="predicted"/>
<reference evidence="1 2" key="1">
    <citation type="journal article" date="2023" name="Plants (Basel)">
        <title>Bridging the Gap: Combining Genomics and Transcriptomics Approaches to Understand Stylosanthes scabra, an Orphan Legume from the Brazilian Caatinga.</title>
        <authorList>
            <person name="Ferreira-Neto J.R.C."/>
            <person name="da Silva M.D."/>
            <person name="Binneck E."/>
            <person name="de Melo N.F."/>
            <person name="da Silva R.H."/>
            <person name="de Melo A.L.T.M."/>
            <person name="Pandolfi V."/>
            <person name="Bustamante F.O."/>
            <person name="Brasileiro-Vidal A.C."/>
            <person name="Benko-Iseppon A.M."/>
        </authorList>
    </citation>
    <scope>NUCLEOTIDE SEQUENCE [LARGE SCALE GENOMIC DNA]</scope>
    <source>
        <tissue evidence="1">Leaves</tissue>
    </source>
</reference>
<organism evidence="1 2">
    <name type="scientific">Stylosanthes scabra</name>
    <dbReference type="NCBI Taxonomy" id="79078"/>
    <lineage>
        <taxon>Eukaryota</taxon>
        <taxon>Viridiplantae</taxon>
        <taxon>Streptophyta</taxon>
        <taxon>Embryophyta</taxon>
        <taxon>Tracheophyta</taxon>
        <taxon>Spermatophyta</taxon>
        <taxon>Magnoliopsida</taxon>
        <taxon>eudicotyledons</taxon>
        <taxon>Gunneridae</taxon>
        <taxon>Pentapetalae</taxon>
        <taxon>rosids</taxon>
        <taxon>fabids</taxon>
        <taxon>Fabales</taxon>
        <taxon>Fabaceae</taxon>
        <taxon>Papilionoideae</taxon>
        <taxon>50 kb inversion clade</taxon>
        <taxon>dalbergioids sensu lato</taxon>
        <taxon>Dalbergieae</taxon>
        <taxon>Pterocarpus clade</taxon>
        <taxon>Stylosanthes</taxon>
    </lineage>
</organism>
<name>A0ABU6TQK5_9FABA</name>
<evidence type="ECO:0000313" key="2">
    <source>
        <dbReference type="Proteomes" id="UP001341840"/>
    </source>
</evidence>
<evidence type="ECO:0000313" key="1">
    <source>
        <dbReference type="EMBL" id="MED6151097.1"/>
    </source>
</evidence>
<comment type="caution">
    <text evidence="1">The sequence shown here is derived from an EMBL/GenBank/DDBJ whole genome shotgun (WGS) entry which is preliminary data.</text>
</comment>
<accession>A0ABU6TQK5</accession>
<keyword evidence="2" id="KW-1185">Reference proteome</keyword>
<dbReference type="EMBL" id="JASCZI010091728">
    <property type="protein sequence ID" value="MED6151097.1"/>
    <property type="molecule type" value="Genomic_DNA"/>
</dbReference>
<gene>
    <name evidence="1" type="ORF">PIB30_078995</name>
</gene>
<sequence>MQCAIISQTKQKGGLGEEVNSAIHDMVLYLLREARERLEKAVRDVPFRSSGRPRASDDGGDVMMCIRGADGNPSVAAVLVGGQSSAPDRQTGAAGTVCDS</sequence>
<dbReference type="Proteomes" id="UP001341840">
    <property type="component" value="Unassembled WGS sequence"/>
</dbReference>